<keyword evidence="2" id="KW-1185">Reference proteome</keyword>
<accession>A0A9N9APY9</accession>
<dbReference type="EMBL" id="CAJVQA010002077">
    <property type="protein sequence ID" value="CAG8535908.1"/>
    <property type="molecule type" value="Genomic_DNA"/>
</dbReference>
<proteinExistence type="predicted"/>
<sequence>MPKKNKIIIPPLTEEDQLRILYDDLRIVDKRINNSGVTMKSLCKLQF</sequence>
<organism evidence="1 2">
    <name type="scientific">Cetraspora pellucida</name>
    <dbReference type="NCBI Taxonomy" id="1433469"/>
    <lineage>
        <taxon>Eukaryota</taxon>
        <taxon>Fungi</taxon>
        <taxon>Fungi incertae sedis</taxon>
        <taxon>Mucoromycota</taxon>
        <taxon>Glomeromycotina</taxon>
        <taxon>Glomeromycetes</taxon>
        <taxon>Diversisporales</taxon>
        <taxon>Gigasporaceae</taxon>
        <taxon>Cetraspora</taxon>
    </lineage>
</organism>
<reference evidence="1" key="1">
    <citation type="submission" date="2021-06" db="EMBL/GenBank/DDBJ databases">
        <authorList>
            <person name="Kallberg Y."/>
            <person name="Tangrot J."/>
            <person name="Rosling A."/>
        </authorList>
    </citation>
    <scope>NUCLEOTIDE SEQUENCE</scope>
    <source>
        <strain evidence="1">FL966</strain>
    </source>
</reference>
<gene>
    <name evidence="1" type="ORF">CPELLU_LOCUS4067</name>
</gene>
<protein>
    <submittedName>
        <fullName evidence="1">20107_t:CDS:1</fullName>
    </submittedName>
</protein>
<comment type="caution">
    <text evidence="1">The sequence shown here is derived from an EMBL/GenBank/DDBJ whole genome shotgun (WGS) entry which is preliminary data.</text>
</comment>
<dbReference type="Proteomes" id="UP000789759">
    <property type="component" value="Unassembled WGS sequence"/>
</dbReference>
<evidence type="ECO:0000313" key="2">
    <source>
        <dbReference type="Proteomes" id="UP000789759"/>
    </source>
</evidence>
<evidence type="ECO:0000313" key="1">
    <source>
        <dbReference type="EMBL" id="CAG8535908.1"/>
    </source>
</evidence>
<dbReference type="AlphaFoldDB" id="A0A9N9APY9"/>
<dbReference type="OrthoDB" id="2394465at2759"/>
<name>A0A9N9APY9_9GLOM</name>